<evidence type="ECO:0000313" key="6">
    <source>
        <dbReference type="EMBL" id="KQM08315.1"/>
    </source>
</evidence>
<sequence>MPSPRSLQLSQGVLPSGLRLLHYQSDSRVAYLALLVGVGSRDELPTEHGLAHLIEHMLFKGTATRNAFQVSSRLENVGGELNAYTSKEETAIQAAFVPTDLPRALEIVADIACRASFPAQELEREREVVLEEIASYRDSPAELIFDDFEDLLFGPHPLGHSILGVPARVKRFTREDMLRFIAREYAPQRMVLCSCGPYGFTRFSSLAARHFAGLAGPSTLSHRALFSTTSPQCRVARLRTAQSHTVVGASAYSMGHPGSSALALLANLLGGYASTALLNRRLRERAGLAYTVECGYTGYSDTGVFTIYFGTDPANLPRAFDLLYRELREICNRPLSSSRLHIAKRQFLGQLYLGSENLESIMLGAGRRLLMGLEPISFQEAEDEVEAITADEMQQVAREVVNPDGLYALIYK</sequence>
<dbReference type="InterPro" id="IPR007863">
    <property type="entry name" value="Peptidase_M16_C"/>
</dbReference>
<dbReference type="GO" id="GO:0046872">
    <property type="term" value="F:metal ion binding"/>
    <property type="evidence" value="ECO:0007669"/>
    <property type="project" value="InterPro"/>
</dbReference>
<dbReference type="AlphaFoldDB" id="A0A0Q4B5P5"/>
<proteinExistence type="inferred from homology"/>
<gene>
    <name evidence="6" type="ORF">AL399_07935</name>
</gene>
<dbReference type="PANTHER" id="PTHR11851:SF49">
    <property type="entry name" value="MITOCHONDRIAL-PROCESSING PEPTIDASE SUBUNIT ALPHA"/>
    <property type="match status" value="1"/>
</dbReference>
<evidence type="ECO:0000256" key="1">
    <source>
        <dbReference type="ARBA" id="ARBA00001947"/>
    </source>
</evidence>
<dbReference type="InterPro" id="IPR011249">
    <property type="entry name" value="Metalloenz_LuxS/M16"/>
</dbReference>
<feature type="domain" description="Peptidase M16 N-terminal" evidence="4">
    <location>
        <begin position="24"/>
        <end position="163"/>
    </location>
</feature>
<dbReference type="Pfam" id="PF00675">
    <property type="entry name" value="Peptidase_M16"/>
    <property type="match status" value="1"/>
</dbReference>
<evidence type="ECO:0000256" key="2">
    <source>
        <dbReference type="ARBA" id="ARBA00007261"/>
    </source>
</evidence>
<dbReference type="EMBL" id="LIIK01000045">
    <property type="protein sequence ID" value="KQM08315.1"/>
    <property type="molecule type" value="Genomic_DNA"/>
</dbReference>
<evidence type="ECO:0000313" key="7">
    <source>
        <dbReference type="Proteomes" id="UP000054172"/>
    </source>
</evidence>
<protein>
    <recommendedName>
        <fullName evidence="8">Zinc protease</fullName>
    </recommendedName>
</protein>
<feature type="domain" description="Peptidase M16 C-terminal" evidence="5">
    <location>
        <begin position="172"/>
        <end position="346"/>
    </location>
</feature>
<evidence type="ECO:0000256" key="3">
    <source>
        <dbReference type="RuleBase" id="RU004447"/>
    </source>
</evidence>
<comment type="cofactor">
    <cofactor evidence="1">
        <name>Zn(2+)</name>
        <dbReference type="ChEBI" id="CHEBI:29105"/>
    </cofactor>
</comment>
<evidence type="ECO:0000259" key="4">
    <source>
        <dbReference type="Pfam" id="PF00675"/>
    </source>
</evidence>
<dbReference type="Proteomes" id="UP000054172">
    <property type="component" value="Unassembled WGS sequence"/>
</dbReference>
<dbReference type="PROSITE" id="PS00143">
    <property type="entry name" value="INSULINASE"/>
    <property type="match status" value="1"/>
</dbReference>
<keyword evidence="7" id="KW-1185">Reference proteome</keyword>
<dbReference type="GO" id="GO:0006508">
    <property type="term" value="P:proteolysis"/>
    <property type="evidence" value="ECO:0007669"/>
    <property type="project" value="InterPro"/>
</dbReference>
<dbReference type="STRING" id="1702214.AL399_07935"/>
<dbReference type="InterPro" id="IPR050361">
    <property type="entry name" value="MPP/UQCRC_Complex"/>
</dbReference>
<name>A0A0Q4B5P5_9BACT</name>
<dbReference type="SUPFAM" id="SSF63411">
    <property type="entry name" value="LuxS/MPP-like metallohydrolase"/>
    <property type="match status" value="2"/>
</dbReference>
<comment type="caution">
    <text evidence="6">The sequence shown here is derived from an EMBL/GenBank/DDBJ whole genome shotgun (WGS) entry which is preliminary data.</text>
</comment>
<evidence type="ECO:0008006" key="8">
    <source>
        <dbReference type="Google" id="ProtNLM"/>
    </source>
</evidence>
<dbReference type="InterPro" id="IPR001431">
    <property type="entry name" value="Pept_M16_Zn_BS"/>
</dbReference>
<dbReference type="Gene3D" id="3.30.830.10">
    <property type="entry name" value="Metalloenzyme, LuxS/M16 peptidase-like"/>
    <property type="match status" value="2"/>
</dbReference>
<dbReference type="InterPro" id="IPR011765">
    <property type="entry name" value="Pept_M16_N"/>
</dbReference>
<dbReference type="PANTHER" id="PTHR11851">
    <property type="entry name" value="METALLOPROTEASE"/>
    <property type="match status" value="1"/>
</dbReference>
<accession>A0A0Q4B5P5</accession>
<comment type="similarity">
    <text evidence="2 3">Belongs to the peptidase M16 family.</text>
</comment>
<dbReference type="GO" id="GO:0004222">
    <property type="term" value="F:metalloendopeptidase activity"/>
    <property type="evidence" value="ECO:0007669"/>
    <property type="project" value="InterPro"/>
</dbReference>
<dbReference type="PATRIC" id="fig|1702214.3.peg.1450"/>
<organism evidence="6 7">
    <name type="scientific">Candidatus [Bacteroides] periocalifornicus</name>
    <dbReference type="NCBI Taxonomy" id="1702214"/>
    <lineage>
        <taxon>Bacteria</taxon>
        <taxon>Pseudomonadati</taxon>
        <taxon>Bacteroidota</taxon>
    </lineage>
</organism>
<evidence type="ECO:0000259" key="5">
    <source>
        <dbReference type="Pfam" id="PF05193"/>
    </source>
</evidence>
<dbReference type="Pfam" id="PF05193">
    <property type="entry name" value="Peptidase_M16_C"/>
    <property type="match status" value="1"/>
</dbReference>
<reference evidence="6" key="1">
    <citation type="submission" date="2015-08" db="EMBL/GenBank/DDBJ databases">
        <title>Candidatus Bacteriodes Periocalifornicus.</title>
        <authorList>
            <person name="McLean J.S."/>
            <person name="Kelley S."/>
        </authorList>
    </citation>
    <scope>NUCLEOTIDE SEQUENCE [LARGE SCALE GENOMIC DNA]</scope>
    <source>
        <strain evidence="6">12B</strain>
    </source>
</reference>